<gene>
    <name evidence="7" type="ORF">WMO64_03845</name>
</gene>
<sequence length="207" mass="22579">MSQNRPSPRPLPKIGMRNIKTATAAALCALVYFFLDRSPAFACIGAIFGMGSDLENSRLHGGNRLFGTLIGGLLGMALFRVYLIFYPDGGHSLLLVPLVFVGVVILILLCQIFWVGGVQPGGVVLCILLFNTPVDSYVSYALNRILDTAIGVVAAMAVNSLFPGGFTFQHLKEHHLRSLEKKRQRLKDRLSRMVSDDDQDGGLPTCE</sequence>
<dbReference type="EMBL" id="JBBMFK010000004">
    <property type="protein sequence ID" value="MEQ2442591.1"/>
    <property type="molecule type" value="Genomic_DNA"/>
</dbReference>
<feature type="transmembrane region" description="Helical" evidence="6">
    <location>
        <begin position="66"/>
        <end position="86"/>
    </location>
</feature>
<keyword evidence="5 6" id="KW-0472">Membrane</keyword>
<keyword evidence="2" id="KW-1003">Cell membrane</keyword>
<evidence type="ECO:0000256" key="2">
    <source>
        <dbReference type="ARBA" id="ARBA00022475"/>
    </source>
</evidence>
<accession>A0ABV1E5K9</accession>
<evidence type="ECO:0000313" key="7">
    <source>
        <dbReference type="EMBL" id="MEQ2442591.1"/>
    </source>
</evidence>
<dbReference type="Proteomes" id="UP001464378">
    <property type="component" value="Unassembled WGS sequence"/>
</dbReference>
<reference evidence="7 8" key="1">
    <citation type="submission" date="2024-03" db="EMBL/GenBank/DDBJ databases">
        <title>Human intestinal bacterial collection.</title>
        <authorList>
            <person name="Pauvert C."/>
            <person name="Hitch T.C.A."/>
            <person name="Clavel T."/>
        </authorList>
    </citation>
    <scope>NUCLEOTIDE SEQUENCE [LARGE SCALE GENOMIC DNA]</scope>
    <source>
        <strain evidence="7 8">CLA-AP-H29</strain>
    </source>
</reference>
<dbReference type="RefSeq" id="WP_349231069.1">
    <property type="nucleotide sequence ID" value="NZ_JBBMFK010000004.1"/>
</dbReference>
<name>A0ABV1E5K9_9FIRM</name>
<evidence type="ECO:0000256" key="6">
    <source>
        <dbReference type="SAM" id="Phobius"/>
    </source>
</evidence>
<proteinExistence type="predicted"/>
<dbReference type="InterPro" id="IPR010343">
    <property type="entry name" value="ArAE_1"/>
</dbReference>
<evidence type="ECO:0000313" key="8">
    <source>
        <dbReference type="Proteomes" id="UP001464378"/>
    </source>
</evidence>
<dbReference type="Pfam" id="PF06081">
    <property type="entry name" value="ArAE_1"/>
    <property type="match status" value="1"/>
</dbReference>
<organism evidence="7 8">
    <name type="scientific">Pseudoflavonifractor intestinihominis</name>
    <dbReference type="NCBI Taxonomy" id="3133171"/>
    <lineage>
        <taxon>Bacteria</taxon>
        <taxon>Bacillati</taxon>
        <taxon>Bacillota</taxon>
        <taxon>Clostridia</taxon>
        <taxon>Eubacteriales</taxon>
        <taxon>Oscillospiraceae</taxon>
        <taxon>Pseudoflavonifractor</taxon>
    </lineage>
</organism>
<feature type="transmembrane region" description="Helical" evidence="6">
    <location>
        <begin position="93"/>
        <end position="114"/>
    </location>
</feature>
<protein>
    <submittedName>
        <fullName evidence="7">Aromatic acid exporter family protein</fullName>
    </submittedName>
</protein>
<comment type="subcellular location">
    <subcellularLocation>
        <location evidence="1">Cell membrane</location>
        <topology evidence="1">Multi-pass membrane protein</topology>
    </subcellularLocation>
</comment>
<comment type="caution">
    <text evidence="7">The sequence shown here is derived from an EMBL/GenBank/DDBJ whole genome shotgun (WGS) entry which is preliminary data.</text>
</comment>
<evidence type="ECO:0000256" key="3">
    <source>
        <dbReference type="ARBA" id="ARBA00022692"/>
    </source>
</evidence>
<evidence type="ECO:0000256" key="1">
    <source>
        <dbReference type="ARBA" id="ARBA00004651"/>
    </source>
</evidence>
<keyword evidence="4 6" id="KW-1133">Transmembrane helix</keyword>
<keyword evidence="3 6" id="KW-0812">Transmembrane</keyword>
<evidence type="ECO:0000256" key="4">
    <source>
        <dbReference type="ARBA" id="ARBA00022989"/>
    </source>
</evidence>
<feature type="transmembrane region" description="Helical" evidence="6">
    <location>
        <begin position="149"/>
        <end position="168"/>
    </location>
</feature>
<keyword evidence="8" id="KW-1185">Reference proteome</keyword>
<evidence type="ECO:0000256" key="5">
    <source>
        <dbReference type="ARBA" id="ARBA00023136"/>
    </source>
</evidence>